<sequence>MDTPTSAAPDEKTPPSELALATQLSKSETQEKSKPSSALEISAERINSSVARLTSNSIGELQGLASELQKMQDFLQAEVNNVQHQIDSALAGINIIVETISPWKSIAGSQTPPSGTRGVRAGGPAANIEQRSRVG</sequence>
<accession>A0A0R3MAY7</accession>
<gene>
    <name evidence="2" type="ORF">CQ13_11975</name>
</gene>
<dbReference type="EMBL" id="LLYA01000214">
    <property type="protein sequence ID" value="KRR16922.1"/>
    <property type="molecule type" value="Genomic_DNA"/>
</dbReference>
<dbReference type="RefSeq" id="WP_057847660.1">
    <property type="nucleotide sequence ID" value="NZ_LLYA01000214.1"/>
</dbReference>
<name>A0A0R3MAY7_9BRAD</name>
<comment type="caution">
    <text evidence="2">The sequence shown here is derived from an EMBL/GenBank/DDBJ whole genome shotgun (WGS) entry which is preliminary data.</text>
</comment>
<organism evidence="2 3">
    <name type="scientific">Bradyrhizobium retamae</name>
    <dbReference type="NCBI Taxonomy" id="1300035"/>
    <lineage>
        <taxon>Bacteria</taxon>
        <taxon>Pseudomonadati</taxon>
        <taxon>Pseudomonadota</taxon>
        <taxon>Alphaproteobacteria</taxon>
        <taxon>Hyphomicrobiales</taxon>
        <taxon>Nitrobacteraceae</taxon>
        <taxon>Bradyrhizobium</taxon>
    </lineage>
</organism>
<evidence type="ECO:0000313" key="3">
    <source>
        <dbReference type="Proteomes" id="UP000052023"/>
    </source>
</evidence>
<keyword evidence="3" id="KW-1185">Reference proteome</keyword>
<dbReference type="Proteomes" id="UP000052023">
    <property type="component" value="Unassembled WGS sequence"/>
</dbReference>
<proteinExistence type="predicted"/>
<feature type="region of interest" description="Disordered" evidence="1">
    <location>
        <begin position="105"/>
        <end position="135"/>
    </location>
</feature>
<dbReference type="AlphaFoldDB" id="A0A0R3MAY7"/>
<reference evidence="2 3" key="1">
    <citation type="submission" date="2014-03" db="EMBL/GenBank/DDBJ databases">
        <title>Bradyrhizobium valentinum sp. nov., isolated from effective nodules of Lupinus mariae-josephae, a lupine endemic of basic-lime soils in Eastern Spain.</title>
        <authorList>
            <person name="Duran D."/>
            <person name="Rey L."/>
            <person name="Navarro A."/>
            <person name="Busquets A."/>
            <person name="Imperial J."/>
            <person name="Ruiz-Argueso T."/>
        </authorList>
    </citation>
    <scope>NUCLEOTIDE SEQUENCE [LARGE SCALE GENOMIC DNA]</scope>
    <source>
        <strain evidence="2 3">Ro19</strain>
    </source>
</reference>
<feature type="region of interest" description="Disordered" evidence="1">
    <location>
        <begin position="1"/>
        <end position="40"/>
    </location>
</feature>
<dbReference type="OrthoDB" id="8231263at2"/>
<evidence type="ECO:0000256" key="1">
    <source>
        <dbReference type="SAM" id="MobiDB-lite"/>
    </source>
</evidence>
<protein>
    <submittedName>
        <fullName evidence="2">Uncharacterized protein</fullName>
    </submittedName>
</protein>
<evidence type="ECO:0000313" key="2">
    <source>
        <dbReference type="EMBL" id="KRR16922.1"/>
    </source>
</evidence>